<protein>
    <submittedName>
        <fullName evidence="1">Molybdopterin synthase subunit MoaD</fullName>
    </submittedName>
</protein>
<dbReference type="PANTHER" id="PTHR38031">
    <property type="entry name" value="SULFUR CARRIER PROTEIN SLR0821-RELATED"/>
    <property type="match status" value="1"/>
</dbReference>
<dbReference type="PANTHER" id="PTHR38031:SF1">
    <property type="entry name" value="SULFUR CARRIER PROTEIN CYSO"/>
    <property type="match status" value="1"/>
</dbReference>
<name>A0A656DCV2_KRYT1</name>
<dbReference type="EMBL" id="CZVU01000113">
    <property type="protein sequence ID" value="CUT05201.1"/>
    <property type="molecule type" value="Genomic_DNA"/>
</dbReference>
<sequence>MPIKVMIPTPLRPYTENKDTLEVEGQTIKELLDNMVSKYPQLKRHLFSEDGRLRSFINIYVNDEDIRYLDAEDTKVGENDIVSIIPAIAGGN</sequence>
<dbReference type="Proteomes" id="UP000243065">
    <property type="component" value="Unassembled WGS sequence"/>
</dbReference>
<gene>
    <name evidence="1" type="ORF">JGI24_01639</name>
</gene>
<dbReference type="Pfam" id="PF02597">
    <property type="entry name" value="ThiS"/>
    <property type="match status" value="1"/>
</dbReference>
<dbReference type="RefSeq" id="WP_072150907.1">
    <property type="nucleotide sequence ID" value="NZ_CZVU01000113.1"/>
</dbReference>
<dbReference type="OrthoDB" id="9156098at2"/>
<keyword evidence="2" id="KW-1185">Reference proteome</keyword>
<dbReference type="AlphaFoldDB" id="A0A656DCV2"/>
<dbReference type="InterPro" id="IPR016155">
    <property type="entry name" value="Mopterin_synth/thiamin_S_b"/>
</dbReference>
<reference evidence="1 2" key="1">
    <citation type="submission" date="2015-11" db="EMBL/GenBank/DDBJ databases">
        <authorList>
            <person name="Varghese N."/>
        </authorList>
    </citation>
    <scope>NUCLEOTIDE SEQUENCE [LARGE SCALE GENOMIC DNA]</scope>
    <source>
        <strain evidence="1 2">JGI-24</strain>
    </source>
</reference>
<dbReference type="InterPro" id="IPR012675">
    <property type="entry name" value="Beta-grasp_dom_sf"/>
</dbReference>
<evidence type="ECO:0000313" key="2">
    <source>
        <dbReference type="Proteomes" id="UP000243065"/>
    </source>
</evidence>
<dbReference type="InterPro" id="IPR003749">
    <property type="entry name" value="ThiS/MoaD-like"/>
</dbReference>
<proteinExistence type="predicted"/>
<dbReference type="InterPro" id="IPR052045">
    <property type="entry name" value="Sulfur_Carrier/Prot_Modifier"/>
</dbReference>
<dbReference type="CDD" id="cd17074">
    <property type="entry name" value="Ubl_CysO_like"/>
    <property type="match status" value="1"/>
</dbReference>
<evidence type="ECO:0000313" key="1">
    <source>
        <dbReference type="EMBL" id="CUT05201.1"/>
    </source>
</evidence>
<dbReference type="SUPFAM" id="SSF54285">
    <property type="entry name" value="MoaD/ThiS"/>
    <property type="match status" value="1"/>
</dbReference>
<dbReference type="Gene3D" id="3.10.20.30">
    <property type="match status" value="1"/>
</dbReference>
<organism evidence="1 2">
    <name type="scientific">Kryptobacter tengchongensis</name>
    <dbReference type="NCBI Taxonomy" id="1643429"/>
    <lineage>
        <taxon>Bacteria</taxon>
        <taxon>Pseudomonadati</taxon>
        <taxon>Candidatus Kryptoniota</taxon>
        <taxon>Candidatus Kryptobacter</taxon>
    </lineage>
</organism>
<accession>A0A656DCV2</accession>